<feature type="compositionally biased region" description="Basic and acidic residues" evidence="1">
    <location>
        <begin position="374"/>
        <end position="386"/>
    </location>
</feature>
<organism evidence="2 3">
    <name type="scientific">Dunaliella salina</name>
    <name type="common">Green alga</name>
    <name type="synonym">Protococcus salinus</name>
    <dbReference type="NCBI Taxonomy" id="3046"/>
    <lineage>
        <taxon>Eukaryota</taxon>
        <taxon>Viridiplantae</taxon>
        <taxon>Chlorophyta</taxon>
        <taxon>core chlorophytes</taxon>
        <taxon>Chlorophyceae</taxon>
        <taxon>CS clade</taxon>
        <taxon>Chlamydomonadales</taxon>
        <taxon>Dunaliellaceae</taxon>
        <taxon>Dunaliella</taxon>
    </lineage>
</organism>
<dbReference type="Proteomes" id="UP000815325">
    <property type="component" value="Unassembled WGS sequence"/>
</dbReference>
<feature type="compositionally biased region" description="Basic and acidic residues" evidence="1">
    <location>
        <begin position="562"/>
        <end position="574"/>
    </location>
</feature>
<evidence type="ECO:0000313" key="2">
    <source>
        <dbReference type="EMBL" id="KAF5835376.1"/>
    </source>
</evidence>
<protein>
    <submittedName>
        <fullName evidence="2">Uncharacterized protein</fullName>
    </submittedName>
</protein>
<feature type="compositionally biased region" description="Gly residues" evidence="1">
    <location>
        <begin position="508"/>
        <end position="517"/>
    </location>
</feature>
<sequence length="1189" mass="121009">MAQSVGVEVVVSSVTLAHPGKEVDQVDEVKLELPASVTQLLVTSTKLEASSAAGGPCSLRVFARDLNSLQAARFAPLVANSLVCELGKAVACPTEVVLTDHVIVRGRYSCLQLTLMGYLEHDGADMVAHRSKQKVLDEGGMPLPQLAEVRGHVQREPPGNMLRPLMTSAYDVCAMLQGNQLVQERSGKFMPAVEAPDPDWTRDVVHMAMTWCGLAPAFNKNSVPVEMAVGMAGLGAALLLCNAPATCAAFIAQGGLHAIIDVLQMPNPPSNMVRLAACVCEAIISTAGPLGCEVLLGWWVPKQPQTKEQEQAAAAAAATAATVPTKQEGAGGGAGSVPFSRGDTVQTQGLVKGLKEEIGGEQGPGTSFFGGGHRGLDKHSGEDRTSVGDGGRGVGEGKVKQEPGMGSDACEGRTRAGVVDTHLAGGGGDGGRADAASVGVHASDEKGRRDEDGAGLVDGGAMTGQTGADLQQQNQQQLRAKNEVGVDGAGMQGGGQPGGAGVSTYHSGKGGDGGGGNEISNGGRAEGPSTAQAGQSSGGPHAHEREQQEASHTGGSDAQMAEPEHALHGSHQDDGFDPQPDLSSSDRHRRSSRGRSPRRRSRSTSRGRDRRDGSSRERTDREGREYSRRHRSSRRDEREGGGRRRGRVSRMEGGGSIAPATAMTAMGSMASRDIGGAPFSRRGSSAMQAPDGAGLPAGGFRYGTQLARMHNCYALLLRAAGGQALPAETGAAVVRVFRHLHAYDLLARLQRNADQLMHAPLPGGGASLDGSRGGNISKIGGGGPSSGAAAANGKPAQVNAMPPTPATGSNGVSGEQVGAGASVASAAAEAATPVANGNPPQSPATGTAGAAGAAAAAPGGSAAALDVVKVLREAAGQLAELADVLVVEQPANKVPSDLGKLFPSNAPAIDEVVLRLLRPRGFFACLAVLVSGGAQALAAAKRAALSARAAAAAAAGPAAPGAAAPPGGTAKQQQQQPQQQPAAESQQQAQPPQQQQQQQQQQQPPPLPPPPQQQQQQQQLQAAVTRSRQVVQQLAQLNGQLVLALRAMVAALLSSRAGLAIMGSCAADVALLIYALDTSIGAEGLGTAQLNKSGAGSKAEGAAASAPSASGQTGKAGPDAKPPASCAIATSEIATLLHHALSRQLCTTSPPPRAHPPPLSPPPPQPPPPHPHQLLLPLLRQVLAPIPTR</sequence>
<evidence type="ECO:0000313" key="3">
    <source>
        <dbReference type="Proteomes" id="UP000815325"/>
    </source>
</evidence>
<dbReference type="EMBL" id="MU069708">
    <property type="protein sequence ID" value="KAF5835376.1"/>
    <property type="molecule type" value="Genomic_DNA"/>
</dbReference>
<feature type="region of interest" description="Disordered" evidence="1">
    <location>
        <begin position="831"/>
        <end position="852"/>
    </location>
</feature>
<name>A0ABQ7GL89_DUNSA</name>
<feature type="compositionally biased region" description="Basic and acidic residues" evidence="1">
    <location>
        <begin position="442"/>
        <end position="452"/>
    </location>
</feature>
<feature type="region of interest" description="Disordered" evidence="1">
    <location>
        <begin position="764"/>
        <end position="816"/>
    </location>
</feature>
<accession>A0ABQ7GL89</accession>
<feature type="region of interest" description="Disordered" evidence="1">
    <location>
        <begin position="424"/>
        <end position="659"/>
    </location>
</feature>
<feature type="region of interest" description="Disordered" evidence="1">
    <location>
        <begin position="1146"/>
        <end position="1173"/>
    </location>
</feature>
<feature type="compositionally biased region" description="Basic residues" evidence="1">
    <location>
        <begin position="587"/>
        <end position="605"/>
    </location>
</feature>
<gene>
    <name evidence="2" type="ORF">DUNSADRAFT_7503</name>
</gene>
<dbReference type="InterPro" id="IPR026736">
    <property type="entry name" value="Virilizer"/>
</dbReference>
<feature type="compositionally biased region" description="Pro residues" evidence="1">
    <location>
        <begin position="1149"/>
        <end position="1171"/>
    </location>
</feature>
<feature type="region of interest" description="Disordered" evidence="1">
    <location>
        <begin position="957"/>
        <end position="1021"/>
    </location>
</feature>
<dbReference type="PANTHER" id="PTHR23185:SF0">
    <property type="entry name" value="PROTEIN VIRILIZER HOMOLOG"/>
    <property type="match status" value="1"/>
</dbReference>
<feature type="compositionally biased region" description="Basic and acidic residues" evidence="1">
    <location>
        <begin position="606"/>
        <end position="626"/>
    </location>
</feature>
<feature type="compositionally biased region" description="Gly residues" evidence="1">
    <location>
        <begin position="764"/>
        <end position="785"/>
    </location>
</feature>
<reference evidence="2" key="1">
    <citation type="submission" date="2017-08" db="EMBL/GenBank/DDBJ databases">
        <authorList>
            <person name="Polle J.E."/>
            <person name="Barry K."/>
            <person name="Cushman J."/>
            <person name="Schmutz J."/>
            <person name="Tran D."/>
            <person name="Hathwaick L.T."/>
            <person name="Yim W.C."/>
            <person name="Jenkins J."/>
            <person name="Mckie-Krisberg Z.M."/>
            <person name="Prochnik S."/>
            <person name="Lindquist E."/>
            <person name="Dockter R.B."/>
            <person name="Adam C."/>
            <person name="Molina H."/>
            <person name="Bunkerborg J."/>
            <person name="Jin E."/>
            <person name="Buchheim M."/>
            <person name="Magnuson J."/>
        </authorList>
    </citation>
    <scope>NUCLEOTIDE SEQUENCE</scope>
    <source>
        <strain evidence="2">CCAP 19/18</strain>
    </source>
</reference>
<feature type="compositionally biased region" description="Low complexity" evidence="1">
    <location>
        <begin position="786"/>
        <end position="796"/>
    </location>
</feature>
<feature type="compositionally biased region" description="Low complexity" evidence="1">
    <location>
        <begin position="311"/>
        <end position="327"/>
    </location>
</feature>
<comment type="caution">
    <text evidence="2">The sequence shown here is derived from an EMBL/GenBank/DDBJ whole genome shotgun (WGS) entry which is preliminary data.</text>
</comment>
<feature type="region of interest" description="Disordered" evidence="1">
    <location>
        <begin position="1091"/>
        <end position="1124"/>
    </location>
</feature>
<feature type="compositionally biased region" description="Pro residues" evidence="1">
    <location>
        <begin position="1003"/>
        <end position="1012"/>
    </location>
</feature>
<feature type="region of interest" description="Disordered" evidence="1">
    <location>
        <begin position="310"/>
        <end position="343"/>
    </location>
</feature>
<feature type="compositionally biased region" description="Gly residues" evidence="1">
    <location>
        <begin position="487"/>
        <end position="501"/>
    </location>
</feature>
<dbReference type="PANTHER" id="PTHR23185">
    <property type="entry name" value="PROTEIN VIRILIZER HOMOLOG"/>
    <property type="match status" value="1"/>
</dbReference>
<feature type="compositionally biased region" description="Low complexity" evidence="1">
    <location>
        <begin position="957"/>
        <end position="1002"/>
    </location>
</feature>
<proteinExistence type="predicted"/>
<feature type="region of interest" description="Disordered" evidence="1">
    <location>
        <begin position="357"/>
        <end position="411"/>
    </location>
</feature>
<feature type="compositionally biased region" description="Low complexity" evidence="1">
    <location>
        <begin position="1093"/>
        <end position="1111"/>
    </location>
</feature>
<evidence type="ECO:0000256" key="1">
    <source>
        <dbReference type="SAM" id="MobiDB-lite"/>
    </source>
</evidence>
<feature type="compositionally biased region" description="Gly residues" evidence="1">
    <location>
        <begin position="360"/>
        <end position="373"/>
    </location>
</feature>
<feature type="region of interest" description="Disordered" evidence="1">
    <location>
        <begin position="671"/>
        <end position="690"/>
    </location>
</feature>
<feature type="compositionally biased region" description="Low complexity" evidence="1">
    <location>
        <begin position="843"/>
        <end position="852"/>
    </location>
</feature>
<keyword evidence="3" id="KW-1185">Reference proteome</keyword>